<organism evidence="3 4">
    <name type="scientific">Necator americanus</name>
    <name type="common">Human hookworm</name>
    <dbReference type="NCBI Taxonomy" id="51031"/>
    <lineage>
        <taxon>Eukaryota</taxon>
        <taxon>Metazoa</taxon>
        <taxon>Ecdysozoa</taxon>
        <taxon>Nematoda</taxon>
        <taxon>Chromadorea</taxon>
        <taxon>Rhabditida</taxon>
        <taxon>Rhabditina</taxon>
        <taxon>Rhabditomorpha</taxon>
        <taxon>Strongyloidea</taxon>
        <taxon>Ancylostomatidae</taxon>
        <taxon>Bunostominae</taxon>
        <taxon>Necator</taxon>
    </lineage>
</organism>
<name>A0ABR1BX27_NECAM</name>
<feature type="compositionally biased region" description="Polar residues" evidence="2">
    <location>
        <begin position="380"/>
        <end position="390"/>
    </location>
</feature>
<sequence length="494" mass="55789">MVKKKSLKTQDNLTLMRPQESEEEENYDVADLSAIPAPKIEFVMPNLTPMDCSEVKPTQKPKKAKTKSEAETILTSEQLNIEIVRLRPVIQKARQFLIHRLVRKMKRMELLLKKKANDTTKRKVERYEEEVHFLKRIKKDDVSKFALLNKKSLDELRITDKTNIRERCIYKLACEPSVVKSVQQYRRRYPSWETTTAFLLQRLGIQYASAEKGAHGLVPSGSGEDYSDDEDPECAQEQLIPTKIHSDPKRSKKPKTKPSAQESKCADEQSYANKSSEDINEGDSTDSGDSGDRDEAIEEESDDDLQSAENSRKLLVGSTSKKSVVGKNLVVKRKGNSQRGTPNDRKNEVTTAVVKKLKLSKMASVELGKNPVLTPDLRQQKNTPSSSASEPISFFLPAASASTVPKSKETDMAPSNTTSVKQMKLEKSENDNTNKSNRNTRVKKMKSKCEPSHPKSAKLNESSEELHPSWAARRQVKERQLSAPQSKRIVFNED</sequence>
<evidence type="ECO:0000313" key="4">
    <source>
        <dbReference type="Proteomes" id="UP001303046"/>
    </source>
</evidence>
<dbReference type="InterPro" id="IPR037393">
    <property type="entry name" value="Bud22/SRFB1"/>
</dbReference>
<dbReference type="Proteomes" id="UP001303046">
    <property type="component" value="Unassembled WGS sequence"/>
</dbReference>
<feature type="compositionally biased region" description="Acidic residues" evidence="2">
    <location>
        <begin position="295"/>
        <end position="306"/>
    </location>
</feature>
<reference evidence="3 4" key="1">
    <citation type="submission" date="2023-08" db="EMBL/GenBank/DDBJ databases">
        <title>A Necator americanus chromosomal reference genome.</title>
        <authorList>
            <person name="Ilik V."/>
            <person name="Petrzelkova K.J."/>
            <person name="Pardy F."/>
            <person name="Fuh T."/>
            <person name="Niatou-Singa F.S."/>
            <person name="Gouil Q."/>
            <person name="Baker L."/>
            <person name="Ritchie M.E."/>
            <person name="Jex A.R."/>
            <person name="Gazzola D."/>
            <person name="Li H."/>
            <person name="Toshio Fujiwara R."/>
            <person name="Zhan B."/>
            <person name="Aroian R.V."/>
            <person name="Pafco B."/>
            <person name="Schwarz E.M."/>
        </authorList>
    </citation>
    <scope>NUCLEOTIDE SEQUENCE [LARGE SCALE GENOMIC DNA]</scope>
    <source>
        <strain evidence="3 4">Aroian</strain>
        <tissue evidence="3">Whole animal</tissue>
    </source>
</reference>
<evidence type="ECO:0000313" key="3">
    <source>
        <dbReference type="EMBL" id="KAK6730912.1"/>
    </source>
</evidence>
<feature type="region of interest" description="Disordered" evidence="2">
    <location>
        <begin position="214"/>
        <end position="494"/>
    </location>
</feature>
<dbReference type="PANTHER" id="PTHR23325:SF1">
    <property type="entry name" value="SERUM RESPONSE FACTOR-BINDING PROTEIN 1"/>
    <property type="match status" value="1"/>
</dbReference>
<feature type="coiled-coil region" evidence="1">
    <location>
        <begin position="110"/>
        <end position="137"/>
    </location>
</feature>
<proteinExistence type="predicted"/>
<feature type="region of interest" description="Disordered" evidence="2">
    <location>
        <begin position="1"/>
        <end position="29"/>
    </location>
</feature>
<evidence type="ECO:0000256" key="2">
    <source>
        <dbReference type="SAM" id="MobiDB-lite"/>
    </source>
</evidence>
<dbReference type="PANTHER" id="PTHR23325">
    <property type="entry name" value="SERUM RESPONSE FACTOR-BINDING"/>
    <property type="match status" value="1"/>
</dbReference>
<keyword evidence="4" id="KW-1185">Reference proteome</keyword>
<feature type="compositionally biased region" description="Acidic residues" evidence="2">
    <location>
        <begin position="225"/>
        <end position="234"/>
    </location>
</feature>
<evidence type="ECO:0008006" key="5">
    <source>
        <dbReference type="Google" id="ProtNLM"/>
    </source>
</evidence>
<protein>
    <recommendedName>
        <fullName evidence="5">Serum response factor-binding protein 1</fullName>
    </recommendedName>
</protein>
<gene>
    <name evidence="3" type="primary">Necator_chrI.g3533</name>
    <name evidence="3" type="ORF">RB195_007404</name>
</gene>
<comment type="caution">
    <text evidence="3">The sequence shown here is derived from an EMBL/GenBank/DDBJ whole genome shotgun (WGS) entry which is preliminary data.</text>
</comment>
<feature type="compositionally biased region" description="Basic and acidic residues" evidence="2">
    <location>
        <begin position="423"/>
        <end position="432"/>
    </location>
</feature>
<evidence type="ECO:0000256" key="1">
    <source>
        <dbReference type="SAM" id="Coils"/>
    </source>
</evidence>
<keyword evidence="1" id="KW-0175">Coiled coil</keyword>
<accession>A0ABR1BX27</accession>
<dbReference type="EMBL" id="JAVFWL010000001">
    <property type="protein sequence ID" value="KAK6730912.1"/>
    <property type="molecule type" value="Genomic_DNA"/>
</dbReference>